<reference evidence="10 11" key="1">
    <citation type="submission" date="2019-06" db="EMBL/GenBank/DDBJ databases">
        <title>Sequencing the genomes of 1000 actinobacteria strains.</title>
        <authorList>
            <person name="Klenk H.-P."/>
        </authorList>
    </citation>
    <scope>NUCLEOTIDE SEQUENCE [LARGE SCALE GENOMIC DNA]</scope>
    <source>
        <strain evidence="10 11">DSM 45928</strain>
    </source>
</reference>
<evidence type="ECO:0000256" key="8">
    <source>
        <dbReference type="PIRSR" id="PIRSR625650-4"/>
    </source>
</evidence>
<dbReference type="InterPro" id="IPR016171">
    <property type="entry name" value="Vanillyl_alc_oxidase_C-sub2"/>
</dbReference>
<dbReference type="SUPFAM" id="SSF56176">
    <property type="entry name" value="FAD-binding/transporter-associated domain-like"/>
    <property type="match status" value="1"/>
</dbReference>
<dbReference type="GO" id="GO:0071949">
    <property type="term" value="F:FAD binding"/>
    <property type="evidence" value="ECO:0007669"/>
    <property type="project" value="InterPro"/>
</dbReference>
<protein>
    <submittedName>
        <fullName evidence="10">Alkyldihydroxyacetonephosphate synthase</fullName>
    </submittedName>
</protein>
<keyword evidence="4" id="KW-0560">Oxidoreductase</keyword>
<keyword evidence="11" id="KW-1185">Reference proteome</keyword>
<dbReference type="InterPro" id="IPR016169">
    <property type="entry name" value="FAD-bd_PCMH_sub2"/>
</dbReference>
<feature type="site" description="Important for enzyme activity" evidence="8">
    <location>
        <position position="318"/>
    </location>
</feature>
<dbReference type="Gene3D" id="3.30.300.330">
    <property type="match status" value="1"/>
</dbReference>
<keyword evidence="3 7" id="KW-0274">FAD</keyword>
<dbReference type="Gene3D" id="3.30.465.10">
    <property type="match status" value="1"/>
</dbReference>
<dbReference type="RefSeq" id="WP_142037954.1">
    <property type="nucleotide sequence ID" value="NZ_JBHTGS010000001.1"/>
</dbReference>
<evidence type="ECO:0000256" key="5">
    <source>
        <dbReference type="PIRSR" id="PIRSR625650-1"/>
    </source>
</evidence>
<dbReference type="PANTHER" id="PTHR46568">
    <property type="entry name" value="ALKYLDIHYDROXYACETONEPHOSPHATE SYNTHASE, PEROXISOMAL"/>
    <property type="match status" value="1"/>
</dbReference>
<evidence type="ECO:0000313" key="11">
    <source>
        <dbReference type="Proteomes" id="UP000317043"/>
    </source>
</evidence>
<comment type="caution">
    <text evidence="10">The sequence shown here is derived from an EMBL/GenBank/DDBJ whole genome shotgun (WGS) entry which is preliminary data.</text>
</comment>
<dbReference type="InParanoid" id="A0A543AVA0"/>
<evidence type="ECO:0000256" key="3">
    <source>
        <dbReference type="ARBA" id="ARBA00022827"/>
    </source>
</evidence>
<feature type="domain" description="FAD-binding PCMH-type" evidence="9">
    <location>
        <begin position="102"/>
        <end position="283"/>
    </location>
</feature>
<dbReference type="Pfam" id="PF02913">
    <property type="entry name" value="FAD-oxidase_C"/>
    <property type="match status" value="1"/>
</dbReference>
<dbReference type="Gene3D" id="3.30.43.10">
    <property type="entry name" value="Uridine Diphospho-n-acetylenolpyruvylglucosamine Reductase, domain 2"/>
    <property type="match status" value="1"/>
</dbReference>
<proteinExistence type="inferred from homology"/>
<dbReference type="PROSITE" id="PS51387">
    <property type="entry name" value="FAD_PCMH"/>
    <property type="match status" value="1"/>
</dbReference>
<dbReference type="InterPro" id="IPR016166">
    <property type="entry name" value="FAD-bd_PCMH"/>
</dbReference>
<organism evidence="10 11">
    <name type="scientific">Stackebrandtia endophytica</name>
    <dbReference type="NCBI Taxonomy" id="1496996"/>
    <lineage>
        <taxon>Bacteria</taxon>
        <taxon>Bacillati</taxon>
        <taxon>Actinomycetota</taxon>
        <taxon>Actinomycetes</taxon>
        <taxon>Glycomycetales</taxon>
        <taxon>Glycomycetaceae</taxon>
        <taxon>Stackebrandtia</taxon>
    </lineage>
</organism>
<evidence type="ECO:0000256" key="6">
    <source>
        <dbReference type="PIRSR" id="PIRSR625650-2"/>
    </source>
</evidence>
<dbReference type="FunCoup" id="A0A543AVA0">
    <property type="interactions" value="114"/>
</dbReference>
<dbReference type="Proteomes" id="UP000317043">
    <property type="component" value="Unassembled WGS sequence"/>
</dbReference>
<feature type="binding site" evidence="6">
    <location>
        <position position="394"/>
    </location>
    <ligand>
        <name>substrate</name>
    </ligand>
</feature>
<evidence type="ECO:0000256" key="4">
    <source>
        <dbReference type="ARBA" id="ARBA00023002"/>
    </source>
</evidence>
<comment type="cofactor">
    <cofactor evidence="7">
        <name>FAD</name>
        <dbReference type="ChEBI" id="CHEBI:57692"/>
    </cofactor>
</comment>
<dbReference type="Gene3D" id="1.10.45.10">
    <property type="entry name" value="Vanillyl-alcohol Oxidase, Chain A, domain 4"/>
    <property type="match status" value="1"/>
</dbReference>
<sequence>MTESELPVVAFHPYRWGDPDRPAELPPTAREALAAFGITEPAEPPLTPDQVRLTSSRLSASARDELIALVGAESVATDDATRLAHTRGWSTTDLLKLRAGDTADAPDAVIHPDSHDQVQAVLELCTRLSIAVVPYSGGTSVVGGLNPVREGFDTVIALDTSRLDELEAFDEVSHTATFGAGTRGPRVEELLREKGFTLGHFPQSYEGASIGGYAAARSAGQSSAGYGRFDEMVVGLTVATPRGALHLGTAPKSAAGPDLRQLILGSEGVFGVITSVTVRVRPAPTARVFEGWRFENFDAGTRALRHLTQRGPMPTVMRLSDEVETQVNLSDPSRMLGGGPSGCMAILGFEGSETDVAARRATVSKILTGLGGENLGTEPGDAWRKGRFRAPYLRDPLLDAGVLIETLETAAFWSTLPRLRQAVTTALTESLTSQGTQALILCHISHVYETGASLYFTVACAQTADPIAQWAAAKHAANEAIRATGAASSHHHGVGTDHRDIYAREIGPLGVEVIRGVKATLDPAGILNPGVLI</sequence>
<dbReference type="InterPro" id="IPR016164">
    <property type="entry name" value="FAD-linked_Oxase-like_C"/>
</dbReference>
<dbReference type="GO" id="GO:0008609">
    <property type="term" value="F:alkylglycerone-phosphate synthase activity"/>
    <property type="evidence" value="ECO:0007669"/>
    <property type="project" value="InterPro"/>
</dbReference>
<dbReference type="Pfam" id="PF01565">
    <property type="entry name" value="FAD_binding_4"/>
    <property type="match status" value="1"/>
</dbReference>
<dbReference type="InterPro" id="IPR016167">
    <property type="entry name" value="FAD-bd_PCMH_sub1"/>
</dbReference>
<evidence type="ECO:0000256" key="1">
    <source>
        <dbReference type="ARBA" id="ARBA00008000"/>
    </source>
</evidence>
<dbReference type="PANTHER" id="PTHR46568:SF1">
    <property type="entry name" value="ALKYLDIHYDROXYACETONEPHOSPHATE SYNTHASE, PEROXISOMAL"/>
    <property type="match status" value="1"/>
</dbReference>
<comment type="similarity">
    <text evidence="1">Belongs to the FAD-binding oxidoreductase/transferase type 4 family.</text>
</comment>
<dbReference type="AlphaFoldDB" id="A0A543AVA0"/>
<evidence type="ECO:0000256" key="2">
    <source>
        <dbReference type="ARBA" id="ARBA00022630"/>
    </source>
</evidence>
<dbReference type="GO" id="GO:0008610">
    <property type="term" value="P:lipid biosynthetic process"/>
    <property type="evidence" value="ECO:0007669"/>
    <property type="project" value="InterPro"/>
</dbReference>
<dbReference type="Gene3D" id="3.30.70.3450">
    <property type="match status" value="2"/>
</dbReference>
<feature type="active site" description="Proton donor/acceptor" evidence="5">
    <location>
        <position position="455"/>
    </location>
</feature>
<evidence type="ECO:0000256" key="7">
    <source>
        <dbReference type="PIRSR" id="PIRSR625650-3"/>
    </source>
</evidence>
<dbReference type="OrthoDB" id="9811557at2"/>
<dbReference type="SUPFAM" id="SSF55103">
    <property type="entry name" value="FAD-linked oxidases, C-terminal domain"/>
    <property type="match status" value="1"/>
</dbReference>
<evidence type="ECO:0000313" key="10">
    <source>
        <dbReference type="EMBL" id="TQL76472.1"/>
    </source>
</evidence>
<evidence type="ECO:0000259" key="9">
    <source>
        <dbReference type="PROSITE" id="PS51387"/>
    </source>
</evidence>
<feature type="binding site" evidence="7">
    <location>
        <begin position="134"/>
        <end position="140"/>
    </location>
    <ligand>
        <name>FAD</name>
        <dbReference type="ChEBI" id="CHEBI:57692"/>
    </ligand>
</feature>
<name>A0A543AVA0_9ACTN</name>
<dbReference type="InterPro" id="IPR004113">
    <property type="entry name" value="FAD-bd_oxidored_4_C"/>
</dbReference>
<dbReference type="InterPro" id="IPR036318">
    <property type="entry name" value="FAD-bd_PCMH-like_sf"/>
</dbReference>
<dbReference type="GO" id="GO:0016491">
    <property type="term" value="F:oxidoreductase activity"/>
    <property type="evidence" value="ECO:0007669"/>
    <property type="project" value="UniProtKB-KW"/>
</dbReference>
<gene>
    <name evidence="10" type="ORF">FB566_2004</name>
</gene>
<accession>A0A543AVA0</accession>
<feature type="binding site" evidence="7">
    <location>
        <begin position="267"/>
        <end position="273"/>
    </location>
    <ligand>
        <name>FAD</name>
        <dbReference type="ChEBI" id="CHEBI:57692"/>
    </ligand>
</feature>
<keyword evidence="2" id="KW-0285">Flavoprotein</keyword>
<dbReference type="InterPro" id="IPR006094">
    <property type="entry name" value="Oxid_FAD_bind_N"/>
</dbReference>
<dbReference type="InterPro" id="IPR025650">
    <property type="entry name" value="Alkyl-DHAP_Synthase"/>
</dbReference>
<dbReference type="EMBL" id="VFOW01000001">
    <property type="protein sequence ID" value="TQL76472.1"/>
    <property type="molecule type" value="Genomic_DNA"/>
</dbReference>